<dbReference type="RefSeq" id="WP_166097623.1">
    <property type="nucleotide sequence ID" value="NZ_JAADJT010000001.1"/>
</dbReference>
<keyword evidence="2" id="KW-1185">Reference proteome</keyword>
<reference evidence="1 2" key="1">
    <citation type="submission" date="2020-01" db="EMBL/GenBank/DDBJ databases">
        <authorList>
            <person name="Lee S.D."/>
        </authorList>
    </citation>
    <scope>NUCLEOTIDE SEQUENCE [LARGE SCALE GENOMIC DNA]</scope>
    <source>
        <strain evidence="1 2">SAP-35</strain>
    </source>
</reference>
<accession>A0ABX0FDL3</accession>
<gene>
    <name evidence="1" type="ORF">GW587_01265</name>
</gene>
<dbReference type="EMBL" id="JAADJT010000001">
    <property type="protein sequence ID" value="NGZ82888.1"/>
    <property type="molecule type" value="Genomic_DNA"/>
</dbReference>
<reference evidence="2" key="2">
    <citation type="submission" date="2023-07" db="EMBL/GenBank/DDBJ databases">
        <title>Duganella aceri sp. nov., isolated from tree sap.</title>
        <authorList>
            <person name="Kim I.S."/>
        </authorList>
    </citation>
    <scope>NUCLEOTIDE SEQUENCE [LARGE SCALE GENOMIC DNA]</scope>
    <source>
        <strain evidence="2">SAP-35</strain>
    </source>
</reference>
<evidence type="ECO:0000313" key="1">
    <source>
        <dbReference type="EMBL" id="NGZ82888.1"/>
    </source>
</evidence>
<sequence>MRIDLLVEGYVDATVASRLLAHCDHETGTTYGKQGWNYIAQKINAFDKSLGASGLLTLVDFMDTGAACPGALVQEWLPRPAAAHIFRLVVREIESWILADRRGVADFLGISIVKIPSNPEMIADPKQAMINLARGARSKALREAMVPRSGQAASEGPLYSTELARFIIDHWDPEVAQENSPSLARCIVRLNQLHNV</sequence>
<proteinExistence type="predicted"/>
<dbReference type="Proteomes" id="UP000666369">
    <property type="component" value="Unassembled WGS sequence"/>
</dbReference>
<comment type="caution">
    <text evidence="1">The sequence shown here is derived from an EMBL/GenBank/DDBJ whole genome shotgun (WGS) entry which is preliminary data.</text>
</comment>
<evidence type="ECO:0000313" key="2">
    <source>
        <dbReference type="Proteomes" id="UP000666369"/>
    </source>
</evidence>
<protein>
    <submittedName>
        <fullName evidence="1">DUF4276 family protein</fullName>
    </submittedName>
</protein>
<name>A0ABX0FDL3_9BURK</name>
<organism evidence="1 2">
    <name type="scientific">Duganella aceris</name>
    <dbReference type="NCBI Taxonomy" id="2703883"/>
    <lineage>
        <taxon>Bacteria</taxon>
        <taxon>Pseudomonadati</taxon>
        <taxon>Pseudomonadota</taxon>
        <taxon>Betaproteobacteria</taxon>
        <taxon>Burkholderiales</taxon>
        <taxon>Oxalobacteraceae</taxon>
        <taxon>Telluria group</taxon>
        <taxon>Duganella</taxon>
    </lineage>
</organism>